<evidence type="ECO:0000313" key="3">
    <source>
        <dbReference type="Proteomes" id="UP000664288"/>
    </source>
</evidence>
<keyword evidence="3" id="KW-1185">Reference proteome</keyword>
<feature type="region of interest" description="Disordered" evidence="1">
    <location>
        <begin position="124"/>
        <end position="144"/>
    </location>
</feature>
<dbReference type="Proteomes" id="UP000664288">
    <property type="component" value="Unassembled WGS sequence"/>
</dbReference>
<protein>
    <submittedName>
        <fullName evidence="2">Uncharacterized protein</fullName>
    </submittedName>
</protein>
<accession>A0ABS3J2A3</accession>
<evidence type="ECO:0000313" key="2">
    <source>
        <dbReference type="EMBL" id="MBO0903799.1"/>
    </source>
</evidence>
<evidence type="ECO:0000256" key="1">
    <source>
        <dbReference type="SAM" id="MobiDB-lite"/>
    </source>
</evidence>
<dbReference type="EMBL" id="JAFMPY010000007">
    <property type="protein sequence ID" value="MBO0903799.1"/>
    <property type="molecule type" value="Genomic_DNA"/>
</dbReference>
<sequence length="144" mass="16201">MTNLLRFSIEFALSEGRTDDAIEIFCEALRSPNGADLDTQRLLAEMIDPNGASDHRFKNLKRRGPGRRPSSDWIAIAQDIEERVELGDPVESAVSRVMAERGISRATVFDARAKLQEVKKVEAENVSYDDEEDPRFASRSMENS</sequence>
<organism evidence="2 3">
    <name type="scientific">Jiella sonneratiae</name>
    <dbReference type="NCBI Taxonomy" id="2816856"/>
    <lineage>
        <taxon>Bacteria</taxon>
        <taxon>Pseudomonadati</taxon>
        <taxon>Pseudomonadota</taxon>
        <taxon>Alphaproteobacteria</taxon>
        <taxon>Hyphomicrobiales</taxon>
        <taxon>Aurantimonadaceae</taxon>
        <taxon>Jiella</taxon>
    </lineage>
</organism>
<comment type="caution">
    <text evidence="2">The sequence shown here is derived from an EMBL/GenBank/DDBJ whole genome shotgun (WGS) entry which is preliminary data.</text>
</comment>
<reference evidence="2 3" key="1">
    <citation type="submission" date="2021-03" db="EMBL/GenBank/DDBJ databases">
        <title>Whole genome sequence of Jiella sp. MQZ13P-4.</title>
        <authorList>
            <person name="Tuo L."/>
        </authorList>
    </citation>
    <scope>NUCLEOTIDE SEQUENCE [LARGE SCALE GENOMIC DNA]</scope>
    <source>
        <strain evidence="2 3">MQZ13P-4</strain>
    </source>
</reference>
<proteinExistence type="predicted"/>
<dbReference type="RefSeq" id="WP_207350431.1">
    <property type="nucleotide sequence ID" value="NZ_JAFMPY010000007.1"/>
</dbReference>
<gene>
    <name evidence="2" type="ORF">J1C47_09100</name>
</gene>
<name>A0ABS3J2A3_9HYPH</name>